<feature type="compositionally biased region" description="Polar residues" evidence="1">
    <location>
        <begin position="19"/>
        <end position="30"/>
    </location>
</feature>
<organism evidence="2 3">
    <name type="scientific">Alligator mississippiensis</name>
    <name type="common">American alligator</name>
    <dbReference type="NCBI Taxonomy" id="8496"/>
    <lineage>
        <taxon>Eukaryota</taxon>
        <taxon>Metazoa</taxon>
        <taxon>Chordata</taxon>
        <taxon>Craniata</taxon>
        <taxon>Vertebrata</taxon>
        <taxon>Euteleostomi</taxon>
        <taxon>Archelosauria</taxon>
        <taxon>Archosauria</taxon>
        <taxon>Crocodylia</taxon>
        <taxon>Alligatoridae</taxon>
        <taxon>Alligatorinae</taxon>
        <taxon>Alligator</taxon>
    </lineage>
</organism>
<evidence type="ECO:0000256" key="1">
    <source>
        <dbReference type="SAM" id="MobiDB-lite"/>
    </source>
</evidence>
<sequence>MFLTDPGTKPKTPELPASNLPTNKQPSSPGLSFLICKMEDALKPCENNLWGQLKLGPVKTGGRGGFHKEPTPAPG</sequence>
<name>A0A151MFZ4_ALLMI</name>
<dbReference type="EMBL" id="AKHW03006215">
    <property type="protein sequence ID" value="KYO23421.1"/>
    <property type="molecule type" value="Genomic_DNA"/>
</dbReference>
<evidence type="ECO:0000313" key="2">
    <source>
        <dbReference type="EMBL" id="KYO23421.1"/>
    </source>
</evidence>
<comment type="caution">
    <text evidence="2">The sequence shown here is derived from an EMBL/GenBank/DDBJ whole genome shotgun (WGS) entry which is preliminary data.</text>
</comment>
<proteinExistence type="predicted"/>
<keyword evidence="3" id="KW-1185">Reference proteome</keyword>
<feature type="compositionally biased region" description="Basic and acidic residues" evidence="1">
    <location>
        <begin position="66"/>
        <end position="75"/>
    </location>
</feature>
<accession>A0A151MFZ4</accession>
<evidence type="ECO:0000313" key="3">
    <source>
        <dbReference type="Proteomes" id="UP000050525"/>
    </source>
</evidence>
<dbReference type="Proteomes" id="UP000050525">
    <property type="component" value="Unassembled WGS sequence"/>
</dbReference>
<protein>
    <submittedName>
        <fullName evidence="2">Uncharacterized protein</fullName>
    </submittedName>
</protein>
<gene>
    <name evidence="2" type="ORF">Y1Q_0005792</name>
</gene>
<feature type="region of interest" description="Disordered" evidence="1">
    <location>
        <begin position="55"/>
        <end position="75"/>
    </location>
</feature>
<reference evidence="2 3" key="1">
    <citation type="journal article" date="2012" name="Genome Biol.">
        <title>Sequencing three crocodilian genomes to illuminate the evolution of archosaurs and amniotes.</title>
        <authorList>
            <person name="St John J.A."/>
            <person name="Braun E.L."/>
            <person name="Isberg S.R."/>
            <person name="Miles L.G."/>
            <person name="Chong A.Y."/>
            <person name="Gongora J."/>
            <person name="Dalzell P."/>
            <person name="Moran C."/>
            <person name="Bed'hom B."/>
            <person name="Abzhanov A."/>
            <person name="Burgess S.C."/>
            <person name="Cooksey A.M."/>
            <person name="Castoe T.A."/>
            <person name="Crawford N.G."/>
            <person name="Densmore L.D."/>
            <person name="Drew J.C."/>
            <person name="Edwards S.V."/>
            <person name="Faircloth B.C."/>
            <person name="Fujita M.K."/>
            <person name="Greenwold M.J."/>
            <person name="Hoffmann F.G."/>
            <person name="Howard J.M."/>
            <person name="Iguchi T."/>
            <person name="Janes D.E."/>
            <person name="Khan S.Y."/>
            <person name="Kohno S."/>
            <person name="de Koning A.J."/>
            <person name="Lance S.L."/>
            <person name="McCarthy F.M."/>
            <person name="McCormack J.E."/>
            <person name="Merchant M.E."/>
            <person name="Peterson D.G."/>
            <person name="Pollock D.D."/>
            <person name="Pourmand N."/>
            <person name="Raney B.J."/>
            <person name="Roessler K.A."/>
            <person name="Sanford J.R."/>
            <person name="Sawyer R.H."/>
            <person name="Schmidt C.J."/>
            <person name="Triplett E.W."/>
            <person name="Tuberville T.D."/>
            <person name="Venegas-Anaya M."/>
            <person name="Howard J.T."/>
            <person name="Jarvis E.D."/>
            <person name="Guillette L.J.Jr."/>
            <person name="Glenn T.C."/>
            <person name="Green R.E."/>
            <person name="Ray D.A."/>
        </authorList>
    </citation>
    <scope>NUCLEOTIDE SEQUENCE [LARGE SCALE GENOMIC DNA]</scope>
    <source>
        <strain evidence="2">KSC_2009_1</strain>
    </source>
</reference>
<dbReference type="AlphaFoldDB" id="A0A151MFZ4"/>
<feature type="region of interest" description="Disordered" evidence="1">
    <location>
        <begin position="1"/>
        <end position="31"/>
    </location>
</feature>